<dbReference type="PANTHER" id="PTHR37321">
    <property type="entry name" value="EXPORTED PROTEIN-RELATED"/>
    <property type="match status" value="1"/>
</dbReference>
<protein>
    <submittedName>
        <fullName evidence="3">Uncharacterized protein</fullName>
    </submittedName>
</protein>
<dbReference type="PANTHER" id="PTHR37321:SF1">
    <property type="entry name" value="EXPORTED PROTEIN"/>
    <property type="match status" value="1"/>
</dbReference>
<dbReference type="AlphaFoldDB" id="A0A0S7XLF2"/>
<dbReference type="InterPro" id="IPR025832">
    <property type="entry name" value="GxGYxYP_C"/>
</dbReference>
<feature type="non-terminal residue" evidence="3">
    <location>
        <position position="1"/>
    </location>
</feature>
<feature type="domain" description="GxGYxYP putative glycoside hydrolase third N-terminal" evidence="2">
    <location>
        <begin position="2"/>
        <end position="53"/>
    </location>
</feature>
<accession>A0A0S7XLF2</accession>
<dbReference type="InterPro" id="IPR048309">
    <property type="entry name" value="GxGYxYP_N_3rd"/>
</dbReference>
<reference evidence="3 4" key="1">
    <citation type="journal article" date="2015" name="Microbiome">
        <title>Genomic resolution of linkages in carbon, nitrogen, and sulfur cycling among widespread estuary sediment bacteria.</title>
        <authorList>
            <person name="Baker B.J."/>
            <person name="Lazar C.S."/>
            <person name="Teske A.P."/>
            <person name="Dick G.J."/>
        </authorList>
    </citation>
    <scope>NUCLEOTIDE SEQUENCE [LARGE SCALE GENOMIC DNA]</scope>
    <source>
        <strain evidence="3">DG_56</strain>
    </source>
</reference>
<dbReference type="Pfam" id="PF14323">
    <property type="entry name" value="GxGYxYP_C"/>
    <property type="match status" value="1"/>
</dbReference>
<evidence type="ECO:0000259" key="1">
    <source>
        <dbReference type="Pfam" id="PF14323"/>
    </source>
</evidence>
<name>A0A0S7XLF2_9BACT</name>
<dbReference type="EMBL" id="LIZY01000092">
    <property type="protein sequence ID" value="KPJ63083.1"/>
    <property type="molecule type" value="Genomic_DNA"/>
</dbReference>
<comment type="caution">
    <text evidence="3">The sequence shown here is derived from an EMBL/GenBank/DDBJ whole genome shotgun (WGS) entry which is preliminary data.</text>
</comment>
<organism evidence="3 4">
    <name type="scientific">candidate division KD3-62 bacterium DG_56</name>
    <dbReference type="NCBI Taxonomy" id="1704032"/>
    <lineage>
        <taxon>Bacteria</taxon>
        <taxon>candidate division KD3-62</taxon>
    </lineage>
</organism>
<gene>
    <name evidence="3" type="ORF">AMK68_04160</name>
</gene>
<sequence length="302" mass="33695">EIFARLPINIPIRGFWWHGDGVGLGEGGGVEFGGGFGKITVVSDGMANISVHTGVRIDALKQQIAPTPPLDPAKVYLTFTMSDGDNLTTLYNYFPSYFESEEFGKFPMGWGIGPSAIDLIPAVVDWYYRRATPTDEFFADVSGVGYVFPETFGNRYRDCQAVLDGFLDLTREYLRRTDMHAVRPHGGSPDRMKAYAARIPELNCIVADYGRRGGMTYDGSLWWPTDLVPVFHAMTTWGRGVEGMVEEIRGAVGDRRPAFVNVFVWNWGFRLADLQRVLEELGDDYVAVTPSQLAELARASRR</sequence>
<proteinExistence type="predicted"/>
<feature type="domain" description="GxGYxYP putative glycoside hydrolase C-terminal" evidence="1">
    <location>
        <begin position="74"/>
        <end position="298"/>
    </location>
</feature>
<evidence type="ECO:0000259" key="2">
    <source>
        <dbReference type="Pfam" id="PF20958"/>
    </source>
</evidence>
<dbReference type="Gene3D" id="3.20.20.490">
    <property type="entry name" value="GxGYxYP glycoside hydrolase, C-terminal domain"/>
    <property type="match status" value="1"/>
</dbReference>
<dbReference type="InterPro" id="IPR038410">
    <property type="entry name" value="GxGYxYP_C_sf"/>
</dbReference>
<dbReference type="Proteomes" id="UP000052020">
    <property type="component" value="Unassembled WGS sequence"/>
</dbReference>
<evidence type="ECO:0000313" key="3">
    <source>
        <dbReference type="EMBL" id="KPJ63083.1"/>
    </source>
</evidence>
<evidence type="ECO:0000313" key="4">
    <source>
        <dbReference type="Proteomes" id="UP000052020"/>
    </source>
</evidence>
<dbReference type="Pfam" id="PF20958">
    <property type="entry name" value="GxGYxYP_N_3rd"/>
    <property type="match status" value="1"/>
</dbReference>